<dbReference type="InterPro" id="IPR010838">
    <property type="entry name" value="DUF1444"/>
</dbReference>
<proteinExistence type="predicted"/>
<accession>A0A841HJ32</accession>
<comment type="caution">
    <text evidence="1">The sequence shown here is derived from an EMBL/GenBank/DDBJ whole genome shotgun (WGS) entry which is preliminary data.</text>
</comment>
<dbReference type="Pfam" id="PF07285">
    <property type="entry name" value="DUF1444"/>
    <property type="match status" value="1"/>
</dbReference>
<dbReference type="AlphaFoldDB" id="A0A841HJ32"/>
<sequence length="402" mass="45183">MLSWRELLGMKPRLEDFARVLLNRARSLDDQWRYDVEKAALHHPRGATINLTNMFLEYLNARRADRKHLLLKYESMLEAGAKEIPKLWGMASQHIYPVVRSVYDRVSLEISSRSGKMPLQRTVSWPLCADIHLRLVFDHGHALAHVDETLLDTWGQTADSIRMKALQNLRALERPHWQLLGDGVYQIVSAVSYEESFLLVDAVIDALPFAATAVVMPANRGVLLSCDGSDDAAIRSLLAHADRSLREAPWPLSGTLLQRRNGEWIEFVPQGDTQDLHQSVQRISMAVTYSDQQTALQEHLGEDVFVATYSLMSKREGDGGLWSWSTWTEGVATLLPETDLVALGRPKPDGSHNLLLVPWSALIATCGHRMRATSEFPARFAVDGFPSEEEWLSLTRAGELIG</sequence>
<evidence type="ECO:0000313" key="2">
    <source>
        <dbReference type="Proteomes" id="UP000588068"/>
    </source>
</evidence>
<evidence type="ECO:0000313" key="1">
    <source>
        <dbReference type="EMBL" id="MBB6093221.1"/>
    </source>
</evidence>
<dbReference type="Proteomes" id="UP000588068">
    <property type="component" value="Unassembled WGS sequence"/>
</dbReference>
<organism evidence="1 2">
    <name type="scientific">Povalibacter uvarum</name>
    <dbReference type="NCBI Taxonomy" id="732238"/>
    <lineage>
        <taxon>Bacteria</taxon>
        <taxon>Pseudomonadati</taxon>
        <taxon>Pseudomonadota</taxon>
        <taxon>Gammaproteobacteria</taxon>
        <taxon>Steroidobacterales</taxon>
        <taxon>Steroidobacteraceae</taxon>
        <taxon>Povalibacter</taxon>
    </lineage>
</organism>
<reference evidence="1 2" key="1">
    <citation type="submission" date="2020-08" db="EMBL/GenBank/DDBJ databases">
        <title>Genomic Encyclopedia of Type Strains, Phase IV (KMG-IV): sequencing the most valuable type-strain genomes for metagenomic binning, comparative biology and taxonomic classification.</title>
        <authorList>
            <person name="Goeker M."/>
        </authorList>
    </citation>
    <scope>NUCLEOTIDE SEQUENCE [LARGE SCALE GENOMIC DNA]</scope>
    <source>
        <strain evidence="1 2">DSM 26723</strain>
    </source>
</reference>
<keyword evidence="2" id="KW-1185">Reference proteome</keyword>
<name>A0A841HJ32_9GAMM</name>
<gene>
    <name evidence="1" type="ORF">HNQ60_002099</name>
</gene>
<dbReference type="EMBL" id="JACHHZ010000002">
    <property type="protein sequence ID" value="MBB6093221.1"/>
    <property type="molecule type" value="Genomic_DNA"/>
</dbReference>
<dbReference type="RefSeq" id="WP_184331358.1">
    <property type="nucleotide sequence ID" value="NZ_JACHHZ010000002.1"/>
</dbReference>
<protein>
    <submittedName>
        <fullName evidence="1">Uncharacterized protein YtpQ (UPF0354 family)</fullName>
    </submittedName>
</protein>